<dbReference type="InterPro" id="IPR011944">
    <property type="entry name" value="Steroid_delta5-4_isomerase"/>
</dbReference>
<dbReference type="RefSeq" id="WP_017619317.1">
    <property type="nucleotide sequence ID" value="NZ_ANBG01000235.1"/>
</dbReference>
<dbReference type="SUPFAM" id="SSF54427">
    <property type="entry name" value="NTF2-like"/>
    <property type="match status" value="1"/>
</dbReference>
<dbReference type="AlphaFoldDB" id="A0A223S9K6"/>
<organism evidence="2 3">
    <name type="scientific">Nocardiopsis gilva YIM 90087</name>
    <dbReference type="NCBI Taxonomy" id="1235441"/>
    <lineage>
        <taxon>Bacteria</taxon>
        <taxon>Bacillati</taxon>
        <taxon>Actinomycetota</taxon>
        <taxon>Actinomycetes</taxon>
        <taxon>Streptosporangiales</taxon>
        <taxon>Nocardiopsidaceae</taxon>
        <taxon>Nocardiopsis</taxon>
    </lineage>
</organism>
<dbReference type="Pfam" id="PF14534">
    <property type="entry name" value="DUF4440"/>
    <property type="match status" value="1"/>
</dbReference>
<sequence>MDEQIRTLHENLLGSWNARDPAAFAALFTEHGVTVGFDGSVAEGSTAIREHLAEIFGSHQTAAYVAKVREVRPIGRDAALPRAVAGMVPPGGSDLNPGANAVQSLVAVRGDADSWRIELFQNTPAAFHGRPEESERLTAELRDVLRFS</sequence>
<proteinExistence type="predicted"/>
<evidence type="ECO:0000313" key="3">
    <source>
        <dbReference type="Proteomes" id="UP000215005"/>
    </source>
</evidence>
<accession>A0A223S9K6</accession>
<evidence type="ECO:0000259" key="1">
    <source>
        <dbReference type="Pfam" id="PF14534"/>
    </source>
</evidence>
<name>A0A223S9K6_9ACTN</name>
<keyword evidence="3" id="KW-1185">Reference proteome</keyword>
<dbReference type="InterPro" id="IPR032710">
    <property type="entry name" value="NTF2-like_dom_sf"/>
</dbReference>
<feature type="domain" description="DUF4440" evidence="1">
    <location>
        <begin position="5"/>
        <end position="117"/>
    </location>
</feature>
<gene>
    <name evidence="2" type="ORF">CDO52_19950</name>
</gene>
<dbReference type="Proteomes" id="UP000215005">
    <property type="component" value="Chromosome"/>
</dbReference>
<evidence type="ECO:0000313" key="2">
    <source>
        <dbReference type="EMBL" id="ASU84772.1"/>
    </source>
</evidence>
<dbReference type="Gene3D" id="3.10.450.50">
    <property type="match status" value="1"/>
</dbReference>
<reference evidence="2 3" key="1">
    <citation type="submission" date="2017-08" db="EMBL/GenBank/DDBJ databases">
        <title>The complete genome sequence of Nocardiopsis gilva YIM 90087.</title>
        <authorList>
            <person name="Yin M."/>
            <person name="Tang S."/>
        </authorList>
    </citation>
    <scope>NUCLEOTIDE SEQUENCE [LARGE SCALE GENOMIC DNA]</scope>
    <source>
        <strain evidence="2 3">YIM 90087</strain>
    </source>
</reference>
<dbReference type="InterPro" id="IPR027843">
    <property type="entry name" value="DUF4440"/>
</dbReference>
<dbReference type="EMBL" id="CP022753">
    <property type="protein sequence ID" value="ASU84772.1"/>
    <property type="molecule type" value="Genomic_DNA"/>
</dbReference>
<dbReference type="KEGG" id="ngv:CDO52_19950"/>
<protein>
    <submittedName>
        <fullName evidence="2">DUF4440 domain-containing protein</fullName>
    </submittedName>
</protein>
<dbReference type="NCBIfam" id="TIGR02246">
    <property type="entry name" value="SgcJ/EcaC family oxidoreductase"/>
    <property type="match status" value="1"/>
</dbReference>